<proteinExistence type="predicted"/>
<comment type="caution">
    <text evidence="2">The sequence shown here is derived from an EMBL/GenBank/DDBJ whole genome shotgun (WGS) entry which is preliminary data.</text>
</comment>
<keyword evidence="1" id="KW-0812">Transmembrane</keyword>
<organism evidence="2 3">
    <name type="scientific">Caldibacillus debilis</name>
    <dbReference type="NCBI Taxonomy" id="301148"/>
    <lineage>
        <taxon>Bacteria</taxon>
        <taxon>Bacillati</taxon>
        <taxon>Bacillota</taxon>
        <taxon>Bacilli</taxon>
        <taxon>Bacillales</taxon>
        <taxon>Bacillaceae</taxon>
        <taxon>Caldibacillus</taxon>
    </lineage>
</organism>
<keyword evidence="1" id="KW-0472">Membrane</keyword>
<reference evidence="2 3" key="1">
    <citation type="submission" date="2016-01" db="EMBL/GenBank/DDBJ databases">
        <title>Draft Genome Sequences of Seven Thermophilic Sporeformers Isolated from Foods.</title>
        <authorList>
            <person name="Berendsen E.M."/>
            <person name="Wells-Bennik M.H."/>
            <person name="Krawcyk A.O."/>
            <person name="De Jong A."/>
            <person name="Holsappel S."/>
            <person name="Eijlander R.T."/>
            <person name="Kuipers O.P."/>
        </authorList>
    </citation>
    <scope>NUCLEOTIDE SEQUENCE [LARGE SCALE GENOMIC DNA]</scope>
    <source>
        <strain evidence="2 3">B4135</strain>
    </source>
</reference>
<sequence length="37" mass="4122">MLQIGWAGAIFLGALFIFSIVLFGTLKYGLKGEQTWM</sequence>
<accession>A0A150L688</accession>
<evidence type="ECO:0000313" key="3">
    <source>
        <dbReference type="Proteomes" id="UP000075683"/>
    </source>
</evidence>
<dbReference type="EMBL" id="LQYT01000147">
    <property type="protein sequence ID" value="KYD07569.1"/>
    <property type="molecule type" value="Genomic_DNA"/>
</dbReference>
<feature type="transmembrane region" description="Helical" evidence="1">
    <location>
        <begin position="6"/>
        <end position="30"/>
    </location>
</feature>
<keyword evidence="1" id="KW-1133">Transmembrane helix</keyword>
<name>A0A150L688_9BACI</name>
<dbReference type="Proteomes" id="UP000075683">
    <property type="component" value="Unassembled WGS sequence"/>
</dbReference>
<evidence type="ECO:0000313" key="2">
    <source>
        <dbReference type="EMBL" id="KYD07569.1"/>
    </source>
</evidence>
<gene>
    <name evidence="2" type="ORF">B4135_4250</name>
</gene>
<dbReference type="AlphaFoldDB" id="A0A150L688"/>
<evidence type="ECO:0000256" key="1">
    <source>
        <dbReference type="SAM" id="Phobius"/>
    </source>
</evidence>
<protein>
    <submittedName>
        <fullName evidence="2">Uncharacterized protein</fullName>
    </submittedName>
</protein>